<name>A0A8D2M1W9_ZONAL</name>
<keyword evidence="4" id="KW-1133">Transmembrane helix</keyword>
<comment type="subcellular location">
    <subcellularLocation>
        <location evidence="1">Mitochondrion membrane</location>
    </subcellularLocation>
</comment>
<keyword evidence="3" id="KW-0812">Transmembrane</keyword>
<evidence type="ECO:0000313" key="10">
    <source>
        <dbReference type="Proteomes" id="UP000694413"/>
    </source>
</evidence>
<evidence type="ECO:0000256" key="6">
    <source>
        <dbReference type="ARBA" id="ARBA00023128"/>
    </source>
</evidence>
<evidence type="ECO:0000256" key="5">
    <source>
        <dbReference type="ARBA" id="ARBA00023054"/>
    </source>
</evidence>
<dbReference type="Gene3D" id="1.20.5.340">
    <property type="match status" value="1"/>
</dbReference>
<comment type="similarity">
    <text evidence="2">Belongs to the CCDC90 family.</text>
</comment>
<evidence type="ECO:0000256" key="3">
    <source>
        <dbReference type="ARBA" id="ARBA00022692"/>
    </source>
</evidence>
<evidence type="ECO:0000256" key="2">
    <source>
        <dbReference type="ARBA" id="ARBA00007224"/>
    </source>
</evidence>
<dbReference type="InterPro" id="IPR024461">
    <property type="entry name" value="CCDC90-like"/>
</dbReference>
<dbReference type="GO" id="GO:0036444">
    <property type="term" value="P:calcium import into the mitochondrion"/>
    <property type="evidence" value="ECO:0007669"/>
    <property type="project" value="TreeGrafter"/>
</dbReference>
<keyword evidence="5 8" id="KW-0175">Coiled coil</keyword>
<accession>A0A8D2M1W9</accession>
<evidence type="ECO:0000256" key="1">
    <source>
        <dbReference type="ARBA" id="ARBA00004325"/>
    </source>
</evidence>
<dbReference type="GO" id="GO:0051561">
    <property type="term" value="P:positive regulation of mitochondrial calcium ion concentration"/>
    <property type="evidence" value="ECO:0007669"/>
    <property type="project" value="TreeGrafter"/>
</dbReference>
<evidence type="ECO:0000256" key="7">
    <source>
        <dbReference type="ARBA" id="ARBA00023136"/>
    </source>
</evidence>
<evidence type="ECO:0000313" key="9">
    <source>
        <dbReference type="Ensembl" id="ENSZALP00000001175.1"/>
    </source>
</evidence>
<evidence type="ECO:0000256" key="4">
    <source>
        <dbReference type="ARBA" id="ARBA00022989"/>
    </source>
</evidence>
<organism evidence="9 10">
    <name type="scientific">Zonotrichia albicollis</name>
    <name type="common">White-throated sparrow</name>
    <name type="synonym">Fringilla albicollis</name>
    <dbReference type="NCBI Taxonomy" id="44394"/>
    <lineage>
        <taxon>Eukaryota</taxon>
        <taxon>Metazoa</taxon>
        <taxon>Chordata</taxon>
        <taxon>Craniata</taxon>
        <taxon>Vertebrata</taxon>
        <taxon>Euteleostomi</taxon>
        <taxon>Archelosauria</taxon>
        <taxon>Archosauria</taxon>
        <taxon>Dinosauria</taxon>
        <taxon>Saurischia</taxon>
        <taxon>Theropoda</taxon>
        <taxon>Coelurosauria</taxon>
        <taxon>Aves</taxon>
        <taxon>Neognathae</taxon>
        <taxon>Neoaves</taxon>
        <taxon>Telluraves</taxon>
        <taxon>Australaves</taxon>
        <taxon>Passeriformes</taxon>
        <taxon>Passerellidae</taxon>
        <taxon>Zonotrichia</taxon>
    </lineage>
</organism>
<dbReference type="Ensembl" id="ENSZALT00000002196.1">
    <property type="protein sequence ID" value="ENSZALP00000001175.1"/>
    <property type="gene ID" value="ENSZALG00000001431.1"/>
</dbReference>
<feature type="coiled-coil region" evidence="8">
    <location>
        <begin position="156"/>
        <end position="183"/>
    </location>
</feature>
<dbReference type="AlphaFoldDB" id="A0A8D2M1W9"/>
<dbReference type="FunFam" id="1.20.5.340:FF:000015">
    <property type="entry name" value="Mitochondrial calcium uniporter regulator 1"/>
    <property type="match status" value="1"/>
</dbReference>
<keyword evidence="10" id="KW-1185">Reference proteome</keyword>
<gene>
    <name evidence="9" type="primary">MCUR1</name>
</gene>
<protein>
    <submittedName>
        <fullName evidence="9">Mitochondrial calcium uniporter regulator 1</fullName>
    </submittedName>
</protein>
<sequence length="276" mass="31672">MTFHNNSGELPLYPADSIMVLYLEAVIQYHRHGFGLGKLAGTDCVLLLVLDQEFCVLLSFITDISCNLVLIMSKWHFCELSRFGSLSECHSLFRLGFTTQQSEVIVSALVKIMNSNLDMIYKDMVTKVQQEIALQQVMSHIAGVKKDMIILEKSEFSALRAENEKIKLELQQIKKQVTDEINKVHADNKLNLNLEKSRVKELYSLNERKLLEMRTEIVELHAQQDRALTQTDRKIDTEVADLKTMLETHKLDNIKYLAGSVFTCLTVALGFYRLWI</sequence>
<evidence type="ECO:0000256" key="8">
    <source>
        <dbReference type="SAM" id="Coils"/>
    </source>
</evidence>
<reference evidence="9" key="2">
    <citation type="submission" date="2025-09" db="UniProtKB">
        <authorList>
            <consortium name="Ensembl"/>
        </authorList>
    </citation>
    <scope>IDENTIFICATION</scope>
</reference>
<proteinExistence type="inferred from homology"/>
<dbReference type="GO" id="GO:0005743">
    <property type="term" value="C:mitochondrial inner membrane"/>
    <property type="evidence" value="ECO:0007669"/>
    <property type="project" value="TreeGrafter"/>
</dbReference>
<dbReference type="PANTHER" id="PTHR14360">
    <property type="entry name" value="PROTEIN FMP32, MITOCHONDRIAL"/>
    <property type="match status" value="1"/>
</dbReference>
<dbReference type="PANTHER" id="PTHR14360:SF11">
    <property type="entry name" value="MITOCHONDRIAL CALCIUM UNIPORTER REGULATOR 1"/>
    <property type="match status" value="1"/>
</dbReference>
<keyword evidence="6" id="KW-0496">Mitochondrion</keyword>
<dbReference type="Proteomes" id="UP000694413">
    <property type="component" value="Unassembled WGS sequence"/>
</dbReference>
<reference evidence="9" key="1">
    <citation type="submission" date="2025-08" db="UniProtKB">
        <authorList>
            <consortium name="Ensembl"/>
        </authorList>
    </citation>
    <scope>IDENTIFICATION</scope>
</reference>
<keyword evidence="7" id="KW-0472">Membrane</keyword>
<dbReference type="Pfam" id="PF07798">
    <property type="entry name" value="CCDC90-like"/>
    <property type="match status" value="1"/>
</dbReference>